<feature type="compositionally biased region" description="Low complexity" evidence="1">
    <location>
        <begin position="203"/>
        <end position="223"/>
    </location>
</feature>
<feature type="compositionally biased region" description="Low complexity" evidence="1">
    <location>
        <begin position="26"/>
        <end position="38"/>
    </location>
</feature>
<evidence type="ECO:0000313" key="3">
    <source>
        <dbReference type="Proteomes" id="UP000320333"/>
    </source>
</evidence>
<accession>A0A507ENL7</accession>
<feature type="region of interest" description="Disordered" evidence="1">
    <location>
        <begin position="1"/>
        <end position="63"/>
    </location>
</feature>
<dbReference type="Proteomes" id="UP000320333">
    <property type="component" value="Unassembled WGS sequence"/>
</dbReference>
<feature type="compositionally biased region" description="Basic and acidic residues" evidence="1">
    <location>
        <begin position="169"/>
        <end position="181"/>
    </location>
</feature>
<feature type="compositionally biased region" description="Polar residues" evidence="1">
    <location>
        <begin position="46"/>
        <end position="57"/>
    </location>
</feature>
<organism evidence="2 3">
    <name type="scientific">Chytriomyces confervae</name>
    <dbReference type="NCBI Taxonomy" id="246404"/>
    <lineage>
        <taxon>Eukaryota</taxon>
        <taxon>Fungi</taxon>
        <taxon>Fungi incertae sedis</taxon>
        <taxon>Chytridiomycota</taxon>
        <taxon>Chytridiomycota incertae sedis</taxon>
        <taxon>Chytridiomycetes</taxon>
        <taxon>Chytridiales</taxon>
        <taxon>Chytriomycetaceae</taxon>
        <taxon>Chytriomyces</taxon>
    </lineage>
</organism>
<gene>
    <name evidence="2" type="ORF">CcCBS67573_g08119</name>
</gene>
<reference evidence="2 3" key="1">
    <citation type="journal article" date="2019" name="Sci. Rep.">
        <title>Comparative genomics of chytrid fungi reveal insights into the obligate biotrophic and pathogenic lifestyle of Synchytrium endobioticum.</title>
        <authorList>
            <person name="van de Vossenberg B.T.L.H."/>
            <person name="Warris S."/>
            <person name="Nguyen H.D.T."/>
            <person name="van Gent-Pelzer M.P.E."/>
            <person name="Joly D.L."/>
            <person name="van de Geest H.C."/>
            <person name="Bonants P.J.M."/>
            <person name="Smith D.S."/>
            <person name="Levesque C.A."/>
            <person name="van der Lee T.A.J."/>
        </authorList>
    </citation>
    <scope>NUCLEOTIDE SEQUENCE [LARGE SCALE GENOMIC DNA]</scope>
    <source>
        <strain evidence="2 3">CBS 675.73</strain>
    </source>
</reference>
<name>A0A507ENL7_9FUNG</name>
<protein>
    <submittedName>
        <fullName evidence="2">Uncharacterized protein</fullName>
    </submittedName>
</protein>
<evidence type="ECO:0000313" key="2">
    <source>
        <dbReference type="EMBL" id="TPX65444.1"/>
    </source>
</evidence>
<dbReference type="AlphaFoldDB" id="A0A507ENL7"/>
<comment type="caution">
    <text evidence="2">The sequence shown here is derived from an EMBL/GenBank/DDBJ whole genome shotgun (WGS) entry which is preliminary data.</text>
</comment>
<feature type="compositionally biased region" description="Polar residues" evidence="1">
    <location>
        <begin position="1"/>
        <end position="16"/>
    </location>
</feature>
<feature type="region of interest" description="Disordered" evidence="1">
    <location>
        <begin position="147"/>
        <end position="362"/>
    </location>
</feature>
<sequence length="362" mass="39457">MSRSSHSLSINTSTTPARRDRDAWRSTASPAVSPSASSLNRPRPSPNDTHASPTSATFIAHIPQRAFSADTRAILREQTRRDPWAVSHDDSSDSFQFNEHQSYSLPRQSLSTSFGVSTSSSQYGSHFGSDLMHLSLQRGSQAGFSRDAAVGDWDEGHRDRDTDDENLDGDSRLIHALETRKTKSGGVSMMRMGSRKGSGPKRSNSTSNSPSIPTPHKQQQQQQGLPKERRHTVQNPLTRNKNKSNKTQEIFAPDDGRVDPLTKRPWWSLPGRGIQSTPKKESLPKSPPLSPPTVLRSMSLPVGGTSRTGGRRVSDYNPGGSRGGDSAVSGLGSKMSAMIPAFRKGGRADAVVDGRRMSGYRR</sequence>
<proteinExistence type="predicted"/>
<evidence type="ECO:0000256" key="1">
    <source>
        <dbReference type="SAM" id="MobiDB-lite"/>
    </source>
</evidence>
<keyword evidence="3" id="KW-1185">Reference proteome</keyword>
<dbReference type="EMBL" id="QEAP01000488">
    <property type="protein sequence ID" value="TPX65444.1"/>
    <property type="molecule type" value="Genomic_DNA"/>
</dbReference>
<feature type="compositionally biased region" description="Basic and acidic residues" evidence="1">
    <location>
        <begin position="346"/>
        <end position="356"/>
    </location>
</feature>
<dbReference type="OrthoDB" id="10669712at2759"/>